<dbReference type="Proteomes" id="UP001556170">
    <property type="component" value="Unassembled WGS sequence"/>
</dbReference>
<evidence type="ECO:0000313" key="1">
    <source>
        <dbReference type="EMBL" id="MEW9625820.1"/>
    </source>
</evidence>
<comment type="caution">
    <text evidence="1">The sequence shown here is derived from an EMBL/GenBank/DDBJ whole genome shotgun (WGS) entry which is preliminary data.</text>
</comment>
<dbReference type="EMBL" id="JBFOHL010000021">
    <property type="protein sequence ID" value="MEW9625820.1"/>
    <property type="molecule type" value="Genomic_DNA"/>
</dbReference>
<accession>A0ABV3QT69</accession>
<name>A0ABV3QT69_9GAMM</name>
<evidence type="ECO:0000313" key="2">
    <source>
        <dbReference type="Proteomes" id="UP001556170"/>
    </source>
</evidence>
<organism evidence="1 2">
    <name type="scientific">Rhodanobacter geophilus</name>
    <dbReference type="NCBI Taxonomy" id="3162488"/>
    <lineage>
        <taxon>Bacteria</taxon>
        <taxon>Pseudomonadati</taxon>
        <taxon>Pseudomonadota</taxon>
        <taxon>Gammaproteobacteria</taxon>
        <taxon>Lysobacterales</taxon>
        <taxon>Rhodanobacteraceae</taxon>
        <taxon>Rhodanobacter</taxon>
    </lineage>
</organism>
<sequence length="108" mass="12715">MLHLIHLDPRLALHRHRVRLRLVAQAINRWLSIRDIGRALMKLREHRLHGHLRTRGLDPIDWERWRSPCETQATPVIRGLLKRSGWQDVPENALEAQTAHVVRLIATQ</sequence>
<keyword evidence="2" id="KW-1185">Reference proteome</keyword>
<proteinExistence type="predicted"/>
<reference evidence="1 2" key="1">
    <citation type="submission" date="2024-06" db="EMBL/GenBank/DDBJ databases">
        <authorList>
            <person name="Woo H."/>
        </authorList>
    </citation>
    <scope>NUCLEOTIDE SEQUENCE [LARGE SCALE GENOMIC DNA]</scope>
    <source>
        <strain evidence="1 2">S2-g</strain>
    </source>
</reference>
<gene>
    <name evidence="1" type="ORF">ABQJ56_16470</name>
</gene>
<dbReference type="RefSeq" id="WP_367846110.1">
    <property type="nucleotide sequence ID" value="NZ_JBFOHL010000021.1"/>
</dbReference>
<protein>
    <submittedName>
        <fullName evidence="1">Uncharacterized protein</fullName>
    </submittedName>
</protein>